<dbReference type="RefSeq" id="WP_255226253.1">
    <property type="nucleotide sequence ID" value="NZ_JAJEKE010000002.1"/>
</dbReference>
<keyword evidence="2" id="KW-0704">Schiff base</keyword>
<proteinExistence type="inferred from homology"/>
<evidence type="ECO:0000256" key="3">
    <source>
        <dbReference type="PIRNR" id="PIRNR001365"/>
    </source>
</evidence>
<evidence type="ECO:0000256" key="2">
    <source>
        <dbReference type="ARBA" id="ARBA00023270"/>
    </source>
</evidence>
<dbReference type="SMART" id="SM01130">
    <property type="entry name" value="DHDPS"/>
    <property type="match status" value="1"/>
</dbReference>
<evidence type="ECO:0000256" key="1">
    <source>
        <dbReference type="ARBA" id="ARBA00023239"/>
    </source>
</evidence>
<keyword evidence="1 3" id="KW-0456">Lyase</keyword>
<dbReference type="EMBL" id="JAJEKE010000002">
    <property type="protein sequence ID" value="MCQ1528735.1"/>
    <property type="molecule type" value="Genomic_DNA"/>
</dbReference>
<comment type="caution">
    <text evidence="4">The sequence shown here is derived from an EMBL/GenBank/DDBJ whole genome shotgun (WGS) entry which is preliminary data.</text>
</comment>
<dbReference type="CDD" id="cd00408">
    <property type="entry name" value="DHDPS-like"/>
    <property type="match status" value="1"/>
</dbReference>
<evidence type="ECO:0000313" key="4">
    <source>
        <dbReference type="EMBL" id="MCQ1528735.1"/>
    </source>
</evidence>
<dbReference type="PANTHER" id="PTHR42849">
    <property type="entry name" value="N-ACETYLNEURAMINATE LYASE"/>
    <property type="match status" value="1"/>
</dbReference>
<dbReference type="PROSITE" id="PS00665">
    <property type="entry name" value="DHDPS_1"/>
    <property type="match status" value="1"/>
</dbReference>
<keyword evidence="5" id="KW-1185">Reference proteome</keyword>
<dbReference type="Pfam" id="PF00701">
    <property type="entry name" value="DHDPS"/>
    <property type="match status" value="1"/>
</dbReference>
<dbReference type="Gene3D" id="3.20.20.70">
    <property type="entry name" value="Aldolase class I"/>
    <property type="match status" value="1"/>
</dbReference>
<sequence>MNKALFFTPAVTAFDSCGNIDVQANKNIYDHLINGGIDGIVLMGSTGEFFAMTEKQKLELIDLAVNHIEHRVKLYVGTGCMTVADTVKLSEYALNAGADGVMIISPYYFALTDESIEYFYDQVASQIKGDIFIYNYPDRTGHDVSPEITYRLLKKHKNITGYKDTVTDMTHTLKLISTVMEEFPNFKVFSGFEEYFALNVISGGAGCIGGLANLYPDMFSQWANAINTFDAEKISEIQKKVNKYSELYAIGKPFISIMKKAMELHGIEMDGYCIAPILQANGVQTEQIRNLMTQIENM</sequence>
<dbReference type="PIRSF" id="PIRSF001365">
    <property type="entry name" value="DHDPS"/>
    <property type="match status" value="1"/>
</dbReference>
<accession>A0ABT1NBU0</accession>
<reference evidence="4 5" key="1">
    <citation type="submission" date="2021-10" db="EMBL/GenBank/DDBJ databases">
        <title>Lutispora strain m25 sp. nov., a thermophilic, non-spore-forming bacterium isolated from a lab-scale methanogenic bioreactor digesting anaerobic sludge.</title>
        <authorList>
            <person name="El Houari A."/>
            <person name="Mcdonald J."/>
        </authorList>
    </citation>
    <scope>NUCLEOTIDE SEQUENCE [LARGE SCALE GENOMIC DNA]</scope>
    <source>
        <strain evidence="5">m25</strain>
    </source>
</reference>
<organism evidence="4 5">
    <name type="scientific">Lutispora saccharofermentans</name>
    <dbReference type="NCBI Taxonomy" id="3024236"/>
    <lineage>
        <taxon>Bacteria</taxon>
        <taxon>Bacillati</taxon>
        <taxon>Bacillota</taxon>
        <taxon>Clostridia</taxon>
        <taxon>Lutisporales</taxon>
        <taxon>Lutisporaceae</taxon>
        <taxon>Lutispora</taxon>
    </lineage>
</organism>
<name>A0ABT1NBU0_9FIRM</name>
<gene>
    <name evidence="4" type="ORF">LJD61_04140</name>
</gene>
<dbReference type="Proteomes" id="UP001651880">
    <property type="component" value="Unassembled WGS sequence"/>
</dbReference>
<dbReference type="SUPFAM" id="SSF51569">
    <property type="entry name" value="Aldolase"/>
    <property type="match status" value="1"/>
</dbReference>
<evidence type="ECO:0000313" key="5">
    <source>
        <dbReference type="Proteomes" id="UP001651880"/>
    </source>
</evidence>
<comment type="similarity">
    <text evidence="3">Belongs to the DapA family.</text>
</comment>
<dbReference type="PANTHER" id="PTHR42849:SF1">
    <property type="entry name" value="N-ACETYLNEURAMINATE LYASE"/>
    <property type="match status" value="1"/>
</dbReference>
<dbReference type="InterPro" id="IPR013785">
    <property type="entry name" value="Aldolase_TIM"/>
</dbReference>
<dbReference type="InterPro" id="IPR002220">
    <property type="entry name" value="DapA-like"/>
</dbReference>
<dbReference type="InterPro" id="IPR020624">
    <property type="entry name" value="Schiff_base-form_aldolases_CS"/>
</dbReference>
<dbReference type="PRINTS" id="PR00146">
    <property type="entry name" value="DHPICSNTHASE"/>
</dbReference>
<protein>
    <submittedName>
        <fullName evidence="4">Dihydrodipicolinate synthase family protein</fullName>
    </submittedName>
</protein>